<comment type="caution">
    <text evidence="2">The sequence shown here is derived from an EMBL/GenBank/DDBJ whole genome shotgun (WGS) entry which is preliminary data.</text>
</comment>
<dbReference type="InterPro" id="IPR037883">
    <property type="entry name" value="Knr4/Smi1-like_sf"/>
</dbReference>
<proteinExistence type="predicted"/>
<evidence type="ECO:0000313" key="2">
    <source>
        <dbReference type="EMBL" id="MBE1554012.1"/>
    </source>
</evidence>
<dbReference type="SUPFAM" id="SSF160631">
    <property type="entry name" value="SMI1/KNR4-like"/>
    <property type="match status" value="1"/>
</dbReference>
<dbReference type="SMART" id="SM00860">
    <property type="entry name" value="SMI1_KNR4"/>
    <property type="match status" value="1"/>
</dbReference>
<dbReference type="AlphaFoldDB" id="A0A927RDV7"/>
<keyword evidence="3" id="KW-1185">Reference proteome</keyword>
<name>A0A927RDV7_9BACL</name>
<dbReference type="InterPro" id="IPR018958">
    <property type="entry name" value="Knr4/Smi1-like_dom"/>
</dbReference>
<dbReference type="Gene3D" id="3.40.1580.10">
    <property type="entry name" value="SMI1/KNR4-like"/>
    <property type="match status" value="1"/>
</dbReference>
<dbReference type="Proteomes" id="UP000658225">
    <property type="component" value="Unassembled WGS sequence"/>
</dbReference>
<evidence type="ECO:0000313" key="3">
    <source>
        <dbReference type="Proteomes" id="UP000658225"/>
    </source>
</evidence>
<dbReference type="EMBL" id="JADBEL010000004">
    <property type="protein sequence ID" value="MBE1554012.1"/>
    <property type="molecule type" value="Genomic_DNA"/>
</dbReference>
<evidence type="ECO:0000259" key="1">
    <source>
        <dbReference type="SMART" id="SM00860"/>
    </source>
</evidence>
<organism evidence="2 3">
    <name type="scientific">Sporosarcina limicola</name>
    <dbReference type="NCBI Taxonomy" id="34101"/>
    <lineage>
        <taxon>Bacteria</taxon>
        <taxon>Bacillati</taxon>
        <taxon>Bacillota</taxon>
        <taxon>Bacilli</taxon>
        <taxon>Bacillales</taxon>
        <taxon>Caryophanaceae</taxon>
        <taxon>Sporosarcina</taxon>
    </lineage>
</organism>
<dbReference type="Pfam" id="PF09346">
    <property type="entry name" value="SMI1_KNR4"/>
    <property type="match status" value="1"/>
</dbReference>
<reference evidence="2" key="1">
    <citation type="submission" date="2020-10" db="EMBL/GenBank/DDBJ databases">
        <title>Genomic Encyclopedia of Type Strains, Phase IV (KMG-IV): sequencing the most valuable type-strain genomes for metagenomic binning, comparative biology and taxonomic classification.</title>
        <authorList>
            <person name="Goeker M."/>
        </authorList>
    </citation>
    <scope>NUCLEOTIDE SEQUENCE</scope>
    <source>
        <strain evidence="2">DSM 13886</strain>
    </source>
</reference>
<gene>
    <name evidence="2" type="ORF">H4683_001087</name>
</gene>
<feature type="domain" description="Knr4/Smi1-like" evidence="1">
    <location>
        <begin position="32"/>
        <end position="148"/>
    </location>
</feature>
<sequence>MGKIGRGEMVDNKLLDNLELLTEAYAQTDRTPESEEAILAFEEKYDCRLPPSYRWLLLHFGSCHFLDPWIDSIRDLDWAYPSFVENYKEYERAYELAPRRLFPVGGMGDGSTVVEDLGTGQLLILLHDCAGDDPFEELAGSFDKLILEQISTVQPF</sequence>
<accession>A0A927RDV7</accession>
<protein>
    <recommendedName>
        <fullName evidence="1">Knr4/Smi1-like domain-containing protein</fullName>
    </recommendedName>
</protein>